<dbReference type="RefSeq" id="WP_409098264.1">
    <property type="nucleotide sequence ID" value="NZ_JBJVNE010000752.1"/>
</dbReference>
<protein>
    <submittedName>
        <fullName evidence="1">Uncharacterized protein</fullName>
    </submittedName>
</protein>
<keyword evidence="2" id="KW-1185">Reference proteome</keyword>
<evidence type="ECO:0000313" key="1">
    <source>
        <dbReference type="EMBL" id="MFM9654018.1"/>
    </source>
</evidence>
<comment type="caution">
    <text evidence="1">The sequence shown here is derived from an EMBL/GenBank/DDBJ whole genome shotgun (WGS) entry which is preliminary data.</text>
</comment>
<gene>
    <name evidence="1" type="ORF">ACKI1S_49795</name>
</gene>
<dbReference type="Proteomes" id="UP001631993">
    <property type="component" value="Unassembled WGS sequence"/>
</dbReference>
<evidence type="ECO:0000313" key="2">
    <source>
        <dbReference type="Proteomes" id="UP001631993"/>
    </source>
</evidence>
<feature type="non-terminal residue" evidence="1">
    <location>
        <position position="1"/>
    </location>
</feature>
<accession>A0ABW9J013</accession>
<sequence>DMIEKGIQKKQPINEGWLARYLNTINNKSNFTAIAAGAAMPLSLWGAPTAVSVNNLGDFALQADGHFNNIIRKAYND</sequence>
<reference evidence="1 2" key="1">
    <citation type="submission" date="2024-12" db="EMBL/GenBank/DDBJ databases">
        <title>Forecasting of Potato common scab and diversities of Pathogenic streptomyces spp. in china.</title>
        <authorList>
            <person name="Handique U."/>
            <person name="Wu J."/>
        </authorList>
    </citation>
    <scope>NUCLEOTIDE SEQUENCE [LARGE SCALE GENOMIC DNA]</scope>
    <source>
        <strain evidence="1 2">ZRIMU1585</strain>
    </source>
</reference>
<feature type="non-terminal residue" evidence="1">
    <location>
        <position position="77"/>
    </location>
</feature>
<dbReference type="EMBL" id="JBJVNE010000752">
    <property type="protein sequence ID" value="MFM9654018.1"/>
    <property type="molecule type" value="Genomic_DNA"/>
</dbReference>
<proteinExistence type="predicted"/>
<organism evidence="1 2">
    <name type="scientific">Streptomyces galilaeus</name>
    <dbReference type="NCBI Taxonomy" id="33899"/>
    <lineage>
        <taxon>Bacteria</taxon>
        <taxon>Bacillati</taxon>
        <taxon>Actinomycetota</taxon>
        <taxon>Actinomycetes</taxon>
        <taxon>Kitasatosporales</taxon>
        <taxon>Streptomycetaceae</taxon>
        <taxon>Streptomyces</taxon>
    </lineage>
</organism>
<name>A0ABW9J013_STRGJ</name>